<reference evidence="1 2" key="1">
    <citation type="journal article" date="2016" name="Mol. Biol. Evol.">
        <title>Comparative Genomics of Early-Diverging Mushroom-Forming Fungi Provides Insights into the Origins of Lignocellulose Decay Capabilities.</title>
        <authorList>
            <person name="Nagy L.G."/>
            <person name="Riley R."/>
            <person name="Tritt A."/>
            <person name="Adam C."/>
            <person name="Daum C."/>
            <person name="Floudas D."/>
            <person name="Sun H."/>
            <person name="Yadav J.S."/>
            <person name="Pangilinan J."/>
            <person name="Larsson K.H."/>
            <person name="Matsuura K."/>
            <person name="Barry K."/>
            <person name="Labutti K."/>
            <person name="Kuo R."/>
            <person name="Ohm R.A."/>
            <person name="Bhattacharya S.S."/>
            <person name="Shirouzu T."/>
            <person name="Yoshinaga Y."/>
            <person name="Martin F.M."/>
            <person name="Grigoriev I.V."/>
            <person name="Hibbett D.S."/>
        </authorList>
    </citation>
    <scope>NUCLEOTIDE SEQUENCE [LARGE SCALE GENOMIC DNA]</scope>
    <source>
        <strain evidence="1 2">CBS 109695</strain>
    </source>
</reference>
<dbReference type="EMBL" id="KV417483">
    <property type="protein sequence ID" value="KZP33081.1"/>
    <property type="molecule type" value="Genomic_DNA"/>
</dbReference>
<dbReference type="Proteomes" id="UP000076532">
    <property type="component" value="Unassembled WGS sequence"/>
</dbReference>
<name>A0A166VUM1_9AGAM</name>
<accession>A0A166VUM1</accession>
<gene>
    <name evidence="1" type="ORF">FIBSPDRAFT_371999</name>
</gene>
<organism evidence="1 2">
    <name type="scientific">Athelia psychrophila</name>
    <dbReference type="NCBI Taxonomy" id="1759441"/>
    <lineage>
        <taxon>Eukaryota</taxon>
        <taxon>Fungi</taxon>
        <taxon>Dikarya</taxon>
        <taxon>Basidiomycota</taxon>
        <taxon>Agaricomycotina</taxon>
        <taxon>Agaricomycetes</taxon>
        <taxon>Agaricomycetidae</taxon>
        <taxon>Atheliales</taxon>
        <taxon>Atheliaceae</taxon>
        <taxon>Athelia</taxon>
    </lineage>
</organism>
<evidence type="ECO:0000313" key="1">
    <source>
        <dbReference type="EMBL" id="KZP33081.1"/>
    </source>
</evidence>
<sequence>MAPSTCAQMYCEGPWLLTECCSGVGDITAAKHPVALRLNALMPIVWQSPVTMLS</sequence>
<protein>
    <submittedName>
        <fullName evidence="1">Uncharacterized protein</fullName>
    </submittedName>
</protein>
<proteinExistence type="predicted"/>
<dbReference type="AlphaFoldDB" id="A0A166VUM1"/>
<keyword evidence="2" id="KW-1185">Reference proteome</keyword>
<evidence type="ECO:0000313" key="2">
    <source>
        <dbReference type="Proteomes" id="UP000076532"/>
    </source>
</evidence>